<dbReference type="AlphaFoldDB" id="E9HHQ2"/>
<dbReference type="InParanoid" id="E9HHQ2"/>
<name>E9HHQ2_DAPPU</name>
<dbReference type="EMBL" id="GL732649">
    <property type="protein sequence ID" value="EFX68753.1"/>
    <property type="molecule type" value="Genomic_DNA"/>
</dbReference>
<accession>E9HHQ2</accession>
<evidence type="ECO:0000313" key="2">
    <source>
        <dbReference type="EMBL" id="EFX68753.1"/>
    </source>
</evidence>
<sequence length="269" mass="30675">MANIDQLEKVYRQQTDFILDMAKPLLFLLNKKRKRSNNDSKALRSLQDRQFDNQLCGWTIDFGNTGEIEPFTSSIRLSQRQQQLRPLLADCQSLRSFRYHIGPSDNDLWVVPPATPTMTEGWIEQMPRSKRVRKSVNYAESDLSSLTEPNSQVYDTSRRRSRRARDQLPFSPASPSVVEIAPERASSRSSMPPLEPIFPPTLPSAEEESSRASSPYNFCFQHELEASYVGALLTSLTTLERIAAYRAFRTQMDALLNTLSSDDEYSKAV</sequence>
<reference evidence="2 3" key="1">
    <citation type="journal article" date="2011" name="Science">
        <title>The ecoresponsive genome of Daphnia pulex.</title>
        <authorList>
            <person name="Colbourne J.K."/>
            <person name="Pfrender M.E."/>
            <person name="Gilbert D."/>
            <person name="Thomas W.K."/>
            <person name="Tucker A."/>
            <person name="Oakley T.H."/>
            <person name="Tokishita S."/>
            <person name="Aerts A."/>
            <person name="Arnold G.J."/>
            <person name="Basu M.K."/>
            <person name="Bauer D.J."/>
            <person name="Caceres C.E."/>
            <person name="Carmel L."/>
            <person name="Casola C."/>
            <person name="Choi J.H."/>
            <person name="Detter J.C."/>
            <person name="Dong Q."/>
            <person name="Dusheyko S."/>
            <person name="Eads B.D."/>
            <person name="Frohlich T."/>
            <person name="Geiler-Samerotte K.A."/>
            <person name="Gerlach D."/>
            <person name="Hatcher P."/>
            <person name="Jogdeo S."/>
            <person name="Krijgsveld J."/>
            <person name="Kriventseva E.V."/>
            <person name="Kultz D."/>
            <person name="Laforsch C."/>
            <person name="Lindquist E."/>
            <person name="Lopez J."/>
            <person name="Manak J.R."/>
            <person name="Muller J."/>
            <person name="Pangilinan J."/>
            <person name="Patwardhan R.P."/>
            <person name="Pitluck S."/>
            <person name="Pritham E.J."/>
            <person name="Rechtsteiner A."/>
            <person name="Rho M."/>
            <person name="Rogozin I.B."/>
            <person name="Sakarya O."/>
            <person name="Salamov A."/>
            <person name="Schaack S."/>
            <person name="Shapiro H."/>
            <person name="Shiga Y."/>
            <person name="Skalitzky C."/>
            <person name="Smith Z."/>
            <person name="Souvorov A."/>
            <person name="Sung W."/>
            <person name="Tang Z."/>
            <person name="Tsuchiya D."/>
            <person name="Tu H."/>
            <person name="Vos H."/>
            <person name="Wang M."/>
            <person name="Wolf Y.I."/>
            <person name="Yamagata H."/>
            <person name="Yamada T."/>
            <person name="Ye Y."/>
            <person name="Shaw J.R."/>
            <person name="Andrews J."/>
            <person name="Crease T.J."/>
            <person name="Tang H."/>
            <person name="Lucas S.M."/>
            <person name="Robertson H.M."/>
            <person name="Bork P."/>
            <person name="Koonin E.V."/>
            <person name="Zdobnov E.M."/>
            <person name="Grigoriev I.V."/>
            <person name="Lynch M."/>
            <person name="Boore J.L."/>
        </authorList>
    </citation>
    <scope>NUCLEOTIDE SEQUENCE [LARGE SCALE GENOMIC DNA]</scope>
</reference>
<proteinExistence type="predicted"/>
<evidence type="ECO:0000256" key="1">
    <source>
        <dbReference type="SAM" id="MobiDB-lite"/>
    </source>
</evidence>
<evidence type="ECO:0000313" key="3">
    <source>
        <dbReference type="Proteomes" id="UP000000305"/>
    </source>
</evidence>
<dbReference type="Proteomes" id="UP000000305">
    <property type="component" value="Unassembled WGS sequence"/>
</dbReference>
<organism evidence="2 3">
    <name type="scientific">Daphnia pulex</name>
    <name type="common">Water flea</name>
    <dbReference type="NCBI Taxonomy" id="6669"/>
    <lineage>
        <taxon>Eukaryota</taxon>
        <taxon>Metazoa</taxon>
        <taxon>Ecdysozoa</taxon>
        <taxon>Arthropoda</taxon>
        <taxon>Crustacea</taxon>
        <taxon>Branchiopoda</taxon>
        <taxon>Diplostraca</taxon>
        <taxon>Cladocera</taxon>
        <taxon>Anomopoda</taxon>
        <taxon>Daphniidae</taxon>
        <taxon>Daphnia</taxon>
    </lineage>
</organism>
<feature type="compositionally biased region" description="Pro residues" evidence="1">
    <location>
        <begin position="193"/>
        <end position="202"/>
    </location>
</feature>
<feature type="region of interest" description="Disordered" evidence="1">
    <location>
        <begin position="139"/>
        <end position="209"/>
    </location>
</feature>
<dbReference type="PhylomeDB" id="E9HHQ2"/>
<dbReference type="KEGG" id="dpx:DAPPUDRAFT_259713"/>
<gene>
    <name evidence="2" type="ORF">DAPPUDRAFT_259713</name>
</gene>
<protein>
    <submittedName>
        <fullName evidence="2">Uncharacterized protein</fullName>
    </submittedName>
</protein>
<keyword evidence="3" id="KW-1185">Reference proteome</keyword>
<feature type="compositionally biased region" description="Polar residues" evidence="1">
    <location>
        <begin position="142"/>
        <end position="155"/>
    </location>
</feature>
<dbReference type="HOGENOM" id="CLU_1035337_0_0_1"/>